<dbReference type="Proteomes" id="UP000179627">
    <property type="component" value="Unassembled WGS sequence"/>
</dbReference>
<dbReference type="InterPro" id="IPR002656">
    <property type="entry name" value="Acyl_transf_3_dom"/>
</dbReference>
<dbReference type="PANTHER" id="PTHR23028">
    <property type="entry name" value="ACETYLTRANSFERASE"/>
    <property type="match status" value="1"/>
</dbReference>
<keyword evidence="2" id="KW-1133">Transmembrane helix</keyword>
<gene>
    <name evidence="4" type="ORF">CC117_03285</name>
</gene>
<dbReference type="GO" id="GO:0009103">
    <property type="term" value="P:lipopolysaccharide biosynthetic process"/>
    <property type="evidence" value="ECO:0007669"/>
    <property type="project" value="TreeGrafter"/>
</dbReference>
<evidence type="ECO:0000256" key="2">
    <source>
        <dbReference type="SAM" id="Phobius"/>
    </source>
</evidence>
<feature type="compositionally biased region" description="Basic and acidic residues" evidence="1">
    <location>
        <begin position="277"/>
        <end position="286"/>
    </location>
</feature>
<organism evidence="4 5">
    <name type="scientific">Parafrankia colletiae</name>
    <dbReference type="NCBI Taxonomy" id="573497"/>
    <lineage>
        <taxon>Bacteria</taxon>
        <taxon>Bacillati</taxon>
        <taxon>Actinomycetota</taxon>
        <taxon>Actinomycetes</taxon>
        <taxon>Frankiales</taxon>
        <taxon>Frankiaceae</taxon>
        <taxon>Parafrankia</taxon>
    </lineage>
</organism>
<proteinExistence type="predicted"/>
<feature type="region of interest" description="Disordered" evidence="1">
    <location>
        <begin position="277"/>
        <end position="308"/>
    </location>
</feature>
<feature type="transmembrane region" description="Helical" evidence="2">
    <location>
        <begin position="395"/>
        <end position="414"/>
    </location>
</feature>
<keyword evidence="4" id="KW-0012">Acyltransferase</keyword>
<feature type="transmembrane region" description="Helical" evidence="2">
    <location>
        <begin position="127"/>
        <end position="145"/>
    </location>
</feature>
<evidence type="ECO:0000313" key="5">
    <source>
        <dbReference type="Proteomes" id="UP000179627"/>
    </source>
</evidence>
<feature type="transmembrane region" description="Helical" evidence="2">
    <location>
        <begin position="214"/>
        <end position="232"/>
    </location>
</feature>
<reference evidence="5" key="1">
    <citation type="submission" date="2016-07" db="EMBL/GenBank/DDBJ databases">
        <title>Sequence Frankia sp. strain CcI1.17.</title>
        <authorList>
            <person name="Ghodhbane-Gtari F."/>
            <person name="Swanson E."/>
            <person name="Gueddou A."/>
            <person name="Morris K."/>
            <person name="Hezbri K."/>
            <person name="Ktari A."/>
            <person name="Nouioui I."/>
            <person name="Abebe-Akele F."/>
            <person name="Simpson S."/>
            <person name="Thomas K."/>
            <person name="Gtari M."/>
            <person name="Tisa L.S."/>
            <person name="Hurst S."/>
        </authorList>
    </citation>
    <scope>NUCLEOTIDE SEQUENCE [LARGE SCALE GENOMIC DNA]</scope>
    <source>
        <strain evidence="5">Cc1.17</strain>
    </source>
</reference>
<feature type="domain" description="Acyltransferase 3" evidence="3">
    <location>
        <begin position="61"/>
        <end position="439"/>
    </location>
</feature>
<feature type="transmembrane region" description="Helical" evidence="2">
    <location>
        <begin position="324"/>
        <end position="343"/>
    </location>
</feature>
<keyword evidence="2" id="KW-0812">Transmembrane</keyword>
<feature type="transmembrane region" description="Helical" evidence="2">
    <location>
        <begin position="355"/>
        <end position="374"/>
    </location>
</feature>
<dbReference type="EMBL" id="MBLM01000108">
    <property type="protein sequence ID" value="OHV38762.1"/>
    <property type="molecule type" value="Genomic_DNA"/>
</dbReference>
<keyword evidence="5" id="KW-1185">Reference proteome</keyword>
<feature type="compositionally biased region" description="Basic and acidic residues" evidence="1">
    <location>
        <begin position="482"/>
        <end position="508"/>
    </location>
</feature>
<feature type="transmembrane region" description="Helical" evidence="2">
    <location>
        <begin position="244"/>
        <end position="264"/>
    </location>
</feature>
<keyword evidence="4" id="KW-0808">Transferase</keyword>
<dbReference type="InterPro" id="IPR050879">
    <property type="entry name" value="Acyltransferase_3"/>
</dbReference>
<keyword evidence="2" id="KW-0472">Membrane</keyword>
<feature type="transmembrane region" description="Helical" evidence="2">
    <location>
        <begin position="65"/>
        <end position="82"/>
    </location>
</feature>
<dbReference type="PANTHER" id="PTHR23028:SF53">
    <property type="entry name" value="ACYL_TRANSF_3 DOMAIN-CONTAINING PROTEIN"/>
    <property type="match status" value="1"/>
</dbReference>
<name>A0A1S1R0A8_9ACTN</name>
<accession>A0A1S1R0A8</accession>
<feature type="region of interest" description="Disordered" evidence="1">
    <location>
        <begin position="449"/>
        <end position="756"/>
    </location>
</feature>
<comment type="caution">
    <text evidence="4">The sequence shown here is derived from an EMBL/GenBank/DDBJ whole genome shotgun (WGS) entry which is preliminary data.</text>
</comment>
<protein>
    <submittedName>
        <fullName evidence="4">Acyltransferase</fullName>
    </submittedName>
</protein>
<feature type="compositionally biased region" description="Basic and acidic residues" evidence="1">
    <location>
        <begin position="560"/>
        <end position="580"/>
    </location>
</feature>
<feature type="transmembrane region" description="Helical" evidence="2">
    <location>
        <begin position="420"/>
        <end position="442"/>
    </location>
</feature>
<feature type="compositionally biased region" description="Low complexity" evidence="1">
    <location>
        <begin position="647"/>
        <end position="660"/>
    </location>
</feature>
<feature type="region of interest" description="Disordered" evidence="1">
    <location>
        <begin position="1"/>
        <end position="41"/>
    </location>
</feature>
<evidence type="ECO:0000259" key="3">
    <source>
        <dbReference type="Pfam" id="PF01757"/>
    </source>
</evidence>
<dbReference type="GO" id="GO:0016020">
    <property type="term" value="C:membrane"/>
    <property type="evidence" value="ECO:0007669"/>
    <property type="project" value="TreeGrafter"/>
</dbReference>
<dbReference type="GO" id="GO:0016747">
    <property type="term" value="F:acyltransferase activity, transferring groups other than amino-acyl groups"/>
    <property type="evidence" value="ECO:0007669"/>
    <property type="project" value="InterPro"/>
</dbReference>
<dbReference type="Pfam" id="PF01757">
    <property type="entry name" value="Acyl_transf_3"/>
    <property type="match status" value="1"/>
</dbReference>
<feature type="compositionally biased region" description="Low complexity" evidence="1">
    <location>
        <begin position="724"/>
        <end position="744"/>
    </location>
</feature>
<dbReference type="AlphaFoldDB" id="A0A1S1R0A8"/>
<sequence length="756" mass="80326">MRAGSRSATDGPPDSGRPGGQRRGVPGMSGVSGAPRVPGVPASRRASAAEATAAAKFAYNPALDGLRVVCIYIILAGHMGAIHASNVAVDMFCVLSGFLITTLLVAEQARTGTVSIGRFLVRRAFRLMPGMWFYLLVGLAVTVVFKWDDIVYRDDYIKSTLSAFFNVNNWYKVAHPDGGGRWLAHVWSLSMEEQFYLVWPFAFVLFARSARLRPYLLMFLVASIGLVLGWTYVLAANGAPRTRIYLAADTHIAPLLIGALLAVWRDNRLRALAGPASRDDAAEGKPGKGGQSAAADRSGGDRSRGASSAATRAAVQRWTTGRRLGALGLPAAIVMLLLCFLGPTKEAHDPNWIDYTAYVPTAVLGAILIIGADVNRDATWVRLLGHPKMAWLGKMTYTIYLWHYPFISAAAGQLVPRIGLWPAVFVASVATTITAYVVNRFVEKPIQARRPKWSDTPRGPARPAADEAARPPVSLGAGNGPGRDDRMDRGDRTDHGRPAGERGGRDLVDLPELSDLSDLSDSREPLGPRGVPGPREPRQPEPVGAQSRAEADVDWVDEGYPLRDRDPRQVPPQADRRDRVSAPGATGFGGPRPGSVTYDRPDGPPVYEHGPAVGSGHPGGWSEPTPVPDWAAYPALRRGPDTRVGVGATPAPADPRAAGAGVVGETMNLRLPAIADPGAEAGRRPSPPPGHGSGHHGQHGHYGEEPVYGHGGRTPAPGDRDHAAGPPTGDRGARAGRPAAEPDPLFGPMPGAGDGW</sequence>
<evidence type="ECO:0000256" key="1">
    <source>
        <dbReference type="SAM" id="MobiDB-lite"/>
    </source>
</evidence>
<evidence type="ECO:0000313" key="4">
    <source>
        <dbReference type="EMBL" id="OHV38762.1"/>
    </source>
</evidence>
<feature type="compositionally biased region" description="Low complexity" evidence="1">
    <location>
        <begin position="510"/>
        <end position="519"/>
    </location>
</feature>
<feature type="transmembrane region" description="Helical" evidence="2">
    <location>
        <begin position="186"/>
        <end position="207"/>
    </location>
</feature>
<feature type="transmembrane region" description="Helical" evidence="2">
    <location>
        <begin position="88"/>
        <end position="106"/>
    </location>
</feature>